<evidence type="ECO:0000256" key="3">
    <source>
        <dbReference type="ARBA" id="ARBA00022989"/>
    </source>
</evidence>
<feature type="transmembrane region" description="Helical" evidence="5">
    <location>
        <begin position="351"/>
        <end position="372"/>
    </location>
</feature>
<dbReference type="RefSeq" id="WP_087434058.1">
    <property type="nucleotide sequence ID" value="NZ_JAMDLV010000017.1"/>
</dbReference>
<dbReference type="GO" id="GO:0016874">
    <property type="term" value="F:ligase activity"/>
    <property type="evidence" value="ECO:0007669"/>
    <property type="project" value="UniProtKB-KW"/>
</dbReference>
<keyword evidence="4 5" id="KW-0472">Membrane</keyword>
<evidence type="ECO:0000256" key="2">
    <source>
        <dbReference type="ARBA" id="ARBA00022692"/>
    </source>
</evidence>
<proteinExistence type="predicted"/>
<name>A0ABT4DW99_9BACL</name>
<feature type="transmembrane region" description="Helical" evidence="5">
    <location>
        <begin position="485"/>
        <end position="503"/>
    </location>
</feature>
<feature type="transmembrane region" description="Helical" evidence="5">
    <location>
        <begin position="274"/>
        <end position="292"/>
    </location>
</feature>
<evidence type="ECO:0000313" key="8">
    <source>
        <dbReference type="Proteomes" id="UP001207626"/>
    </source>
</evidence>
<dbReference type="PANTHER" id="PTHR37422:SF13">
    <property type="entry name" value="LIPOPOLYSACCHARIDE BIOSYNTHESIS PROTEIN PA4999-RELATED"/>
    <property type="match status" value="1"/>
</dbReference>
<feature type="transmembrane region" description="Helical" evidence="5">
    <location>
        <begin position="88"/>
        <end position="106"/>
    </location>
</feature>
<dbReference type="EMBL" id="JAMDLW010000014">
    <property type="protein sequence ID" value="MCY9520246.1"/>
    <property type="molecule type" value="Genomic_DNA"/>
</dbReference>
<comment type="subcellular location">
    <subcellularLocation>
        <location evidence="1">Membrane</location>
        <topology evidence="1">Multi-pass membrane protein</topology>
    </subcellularLocation>
</comment>
<feature type="transmembrane region" description="Helical" evidence="5">
    <location>
        <begin position="539"/>
        <end position="563"/>
    </location>
</feature>
<reference evidence="7 8" key="1">
    <citation type="submission" date="2022-05" db="EMBL/GenBank/DDBJ databases">
        <title>Genome Sequencing of Bee-Associated Microbes.</title>
        <authorList>
            <person name="Dunlap C."/>
        </authorList>
    </citation>
    <scope>NUCLEOTIDE SEQUENCE [LARGE SCALE GENOMIC DNA]</scope>
    <source>
        <strain evidence="7 8">NRRL NRS-1438</strain>
    </source>
</reference>
<dbReference type="Proteomes" id="UP001207626">
    <property type="component" value="Unassembled WGS sequence"/>
</dbReference>
<feature type="domain" description="O-antigen ligase-related" evidence="6">
    <location>
        <begin position="314"/>
        <end position="462"/>
    </location>
</feature>
<dbReference type="PANTHER" id="PTHR37422">
    <property type="entry name" value="TEICHURONIC ACID BIOSYNTHESIS PROTEIN TUAE"/>
    <property type="match status" value="1"/>
</dbReference>
<feature type="transmembrane region" description="Helical" evidence="5">
    <location>
        <begin position="57"/>
        <end position="76"/>
    </location>
</feature>
<feature type="transmembrane region" description="Helical" evidence="5">
    <location>
        <begin position="207"/>
        <end position="224"/>
    </location>
</feature>
<dbReference type="InterPro" id="IPR007016">
    <property type="entry name" value="O-antigen_ligase-rel_domated"/>
</dbReference>
<evidence type="ECO:0000256" key="5">
    <source>
        <dbReference type="SAM" id="Phobius"/>
    </source>
</evidence>
<evidence type="ECO:0000256" key="4">
    <source>
        <dbReference type="ARBA" id="ARBA00023136"/>
    </source>
</evidence>
<feature type="transmembrane region" description="Helical" evidence="5">
    <location>
        <begin position="112"/>
        <end position="132"/>
    </location>
</feature>
<organism evidence="7 8">
    <name type="scientific">Paenibacillus apiarius</name>
    <dbReference type="NCBI Taxonomy" id="46240"/>
    <lineage>
        <taxon>Bacteria</taxon>
        <taxon>Bacillati</taxon>
        <taxon>Bacillota</taxon>
        <taxon>Bacilli</taxon>
        <taxon>Bacillales</taxon>
        <taxon>Paenibacillaceae</taxon>
        <taxon>Paenibacillus</taxon>
    </lineage>
</organism>
<keyword evidence="2 5" id="KW-0812">Transmembrane</keyword>
<feature type="transmembrane region" description="Helical" evidence="5">
    <location>
        <begin position="313"/>
        <end position="331"/>
    </location>
</feature>
<keyword evidence="3 5" id="KW-1133">Transmembrane helix</keyword>
<dbReference type="SUPFAM" id="SSF48452">
    <property type="entry name" value="TPR-like"/>
    <property type="match status" value="1"/>
</dbReference>
<keyword evidence="7" id="KW-0436">Ligase</keyword>
<feature type="transmembrane region" description="Helical" evidence="5">
    <location>
        <begin position="509"/>
        <end position="527"/>
    </location>
</feature>
<sequence length="822" mass="93096">MSTYGYGASKPKQKNDKNDKFPLIQWGMIIALILFLIWSPFQFALFNGQMTYFEKPIYWSVLIASILSFLTIGFLLPLKKRDNQTDILTSIVFLLPLTYGVSSFFAASNYLAVNAVLIMFTYAVFFSLTYFMSGEERLNRIIQFTLTGSAYAIVWFGLLNWLGNGKFAAAFIGWFSRLNADGLYEQAIWIDANGPRLASVFQYPNTYAAYLMAFLFVAVFYLTTTRKTVSYAVHGFMLVPIILSIFLTLSRGGLVLLPVVFIVVLLFVKPARQLLWIIHLAISGVATFIVLNPVSEIGIQAQLNPTEASSLKGWMYVLGASAVSAAVIWVIQRFVAPWLERKLENFSAKKWANALIPVGGTVAVALLLFIFIGTSAKNMLPESISSRLGSINFQQHSVLERITFYKDSLKLVADYPLVGAGGGAWSSLYEKYQNNPYGSAQAHSFYMQYLVEVGILGFVVLIAFLAFLYWKYIRSFIMAHEEKRDSYFMYFILATSILIHSVMDFNMSYVYIGMIVFMSLGGMAATIEPKSFAKLKPKTFRIAMTSILGVVGLGMFITSLLFLQASSSFTKAQETVALTKDFNQTMVHLDKAMNIRPTVPEYADFKAYLFQQMYQLQQDEKFFSTAEQTLKEALKKEPYNKQFLLTRLIAGYEMKGMESELYKVYSEHASSFPWDMVWYDKYMEAALRQGVVANNETPDKKNQYMDEVIAAFHHVQQGVEHLKTLPEGQLQGNEFYVTSRMAMNAGRAYIMKGDPGQAADAMKPYLQEELTESNNKELVRWYVAATKQQGQVDQAWYDKLVAADPSEKDQIEQVAMMRFKAE</sequence>
<evidence type="ECO:0000259" key="6">
    <source>
        <dbReference type="Pfam" id="PF04932"/>
    </source>
</evidence>
<feature type="transmembrane region" description="Helical" evidence="5">
    <location>
        <begin position="449"/>
        <end position="473"/>
    </location>
</feature>
<keyword evidence="8" id="KW-1185">Reference proteome</keyword>
<gene>
    <name evidence="7" type="ORF">M5X09_11230</name>
</gene>
<dbReference type="InterPro" id="IPR051533">
    <property type="entry name" value="WaaL-like"/>
</dbReference>
<feature type="transmembrane region" description="Helical" evidence="5">
    <location>
        <begin position="21"/>
        <end position="45"/>
    </location>
</feature>
<evidence type="ECO:0000256" key="1">
    <source>
        <dbReference type="ARBA" id="ARBA00004141"/>
    </source>
</evidence>
<dbReference type="Pfam" id="PF04932">
    <property type="entry name" value="Wzy_C"/>
    <property type="match status" value="1"/>
</dbReference>
<comment type="caution">
    <text evidence="7">The sequence shown here is derived from an EMBL/GenBank/DDBJ whole genome shotgun (WGS) entry which is preliminary data.</text>
</comment>
<protein>
    <submittedName>
        <fullName evidence="7">O-antigen ligase family protein</fullName>
    </submittedName>
</protein>
<dbReference type="Gene3D" id="1.25.40.10">
    <property type="entry name" value="Tetratricopeptide repeat domain"/>
    <property type="match status" value="1"/>
</dbReference>
<dbReference type="InterPro" id="IPR011990">
    <property type="entry name" value="TPR-like_helical_dom_sf"/>
</dbReference>
<evidence type="ECO:0000313" key="7">
    <source>
        <dbReference type="EMBL" id="MCY9520246.1"/>
    </source>
</evidence>
<feature type="transmembrane region" description="Helical" evidence="5">
    <location>
        <begin position="236"/>
        <end position="268"/>
    </location>
</feature>
<accession>A0ABT4DW99</accession>